<dbReference type="InterPro" id="IPR050090">
    <property type="entry name" value="Tyrosine_recombinase_XerCD"/>
</dbReference>
<dbReference type="PROSITE" id="PS51898">
    <property type="entry name" value="TYR_RECOMBINASE"/>
    <property type="match status" value="1"/>
</dbReference>
<dbReference type="GO" id="GO:0006310">
    <property type="term" value="P:DNA recombination"/>
    <property type="evidence" value="ECO:0007669"/>
    <property type="project" value="UniProtKB-KW"/>
</dbReference>
<evidence type="ECO:0000313" key="8">
    <source>
        <dbReference type="Proteomes" id="UP000612266"/>
    </source>
</evidence>
<dbReference type="InterPro" id="IPR011010">
    <property type="entry name" value="DNA_brk_join_enz"/>
</dbReference>
<dbReference type="CDD" id="cd01189">
    <property type="entry name" value="INT_ICEBs1_C_like"/>
    <property type="match status" value="1"/>
</dbReference>
<name>A0A8I1BN79_9GAMM</name>
<dbReference type="Pfam" id="PF00589">
    <property type="entry name" value="Phage_integrase"/>
    <property type="match status" value="1"/>
</dbReference>
<dbReference type="EMBL" id="JADSJR010000024">
    <property type="protein sequence ID" value="MBG2915722.1"/>
    <property type="molecule type" value="Genomic_DNA"/>
</dbReference>
<dbReference type="InterPro" id="IPR013762">
    <property type="entry name" value="Integrase-like_cat_sf"/>
</dbReference>
<dbReference type="InterPro" id="IPR044068">
    <property type="entry name" value="CB"/>
</dbReference>
<dbReference type="Proteomes" id="UP000612266">
    <property type="component" value="Unassembled WGS sequence"/>
</dbReference>
<feature type="domain" description="Core-binding (CB)" evidence="6">
    <location>
        <begin position="77"/>
        <end position="172"/>
    </location>
</feature>
<evidence type="ECO:0000256" key="1">
    <source>
        <dbReference type="ARBA" id="ARBA00022908"/>
    </source>
</evidence>
<proteinExistence type="predicted"/>
<dbReference type="PANTHER" id="PTHR30349">
    <property type="entry name" value="PHAGE INTEGRASE-RELATED"/>
    <property type="match status" value="1"/>
</dbReference>
<organism evidence="7 8">
    <name type="scientific">Proteus terrae subsp. cibarius</name>
    <dbReference type="NCBI Taxonomy" id="626774"/>
    <lineage>
        <taxon>Bacteria</taxon>
        <taxon>Pseudomonadati</taxon>
        <taxon>Pseudomonadota</taxon>
        <taxon>Gammaproteobacteria</taxon>
        <taxon>Enterobacterales</taxon>
        <taxon>Morganellaceae</taxon>
        <taxon>Proteus</taxon>
    </lineage>
</organism>
<dbReference type="SUPFAM" id="SSF56349">
    <property type="entry name" value="DNA breaking-rejoining enzymes"/>
    <property type="match status" value="1"/>
</dbReference>
<dbReference type="AlphaFoldDB" id="A0A8I1BN79"/>
<dbReference type="InterPro" id="IPR002104">
    <property type="entry name" value="Integrase_catalytic"/>
</dbReference>
<reference evidence="7" key="1">
    <citation type="submission" date="2020-11" db="EMBL/GenBank/DDBJ databases">
        <title>Enhanced detection system for hospital associated transmission using whole genome sequencing surveillance.</title>
        <authorList>
            <person name="Harrison L.H."/>
            <person name="Van Tyne D."/>
            <person name="Marsh J.W."/>
            <person name="Griffith M.P."/>
            <person name="Snyder D.J."/>
            <person name="Cooper V.S."/>
            <person name="Mustapha M."/>
        </authorList>
    </citation>
    <scope>NUCLEOTIDE SEQUENCE</scope>
    <source>
        <strain evidence="7">PR00070</strain>
    </source>
</reference>
<feature type="domain" description="Tyr recombinase" evidence="5">
    <location>
        <begin position="193"/>
        <end position="404"/>
    </location>
</feature>
<dbReference type="Gene3D" id="1.10.443.10">
    <property type="entry name" value="Intergrase catalytic core"/>
    <property type="match status" value="1"/>
</dbReference>
<dbReference type="GO" id="GO:0015074">
    <property type="term" value="P:DNA integration"/>
    <property type="evidence" value="ECO:0007669"/>
    <property type="project" value="UniProtKB-KW"/>
</dbReference>
<evidence type="ECO:0000259" key="6">
    <source>
        <dbReference type="PROSITE" id="PS51900"/>
    </source>
</evidence>
<evidence type="ECO:0000256" key="3">
    <source>
        <dbReference type="ARBA" id="ARBA00023172"/>
    </source>
</evidence>
<dbReference type="GO" id="GO:0003677">
    <property type="term" value="F:DNA binding"/>
    <property type="evidence" value="ECO:0007669"/>
    <property type="project" value="UniProtKB-UniRule"/>
</dbReference>
<keyword evidence="2 4" id="KW-0238">DNA-binding</keyword>
<dbReference type="PANTHER" id="PTHR30349:SF36">
    <property type="entry name" value="PROPHAGE INTEGRASE INTR-RELATED"/>
    <property type="match status" value="1"/>
</dbReference>
<protein>
    <submittedName>
        <fullName evidence="7">Tyrosine-type recombinase/integrase</fullName>
    </submittedName>
</protein>
<gene>
    <name evidence="7" type="ORF">I4901_15245</name>
</gene>
<dbReference type="PROSITE" id="PS51900">
    <property type="entry name" value="CB"/>
    <property type="match status" value="1"/>
</dbReference>
<keyword evidence="3" id="KW-0233">DNA recombination</keyword>
<evidence type="ECO:0000313" key="7">
    <source>
        <dbReference type="EMBL" id="MBG2915722.1"/>
    </source>
</evidence>
<evidence type="ECO:0000259" key="5">
    <source>
        <dbReference type="PROSITE" id="PS51898"/>
    </source>
</evidence>
<comment type="caution">
    <text evidence="7">The sequence shown here is derived from an EMBL/GenBank/DDBJ whole genome shotgun (WGS) entry which is preliminary data.</text>
</comment>
<sequence>MIKYPTGVELHNGSLRINFVYKGKRIRKWLAMPDTAKNRKIAGEYRASIVYKIKMGTFVFDDEFPDDKRSSSYSKDINFIELVDLYMELKKTEIATSTLRRYDSISRSLMQFVNCKKSISTYTPADLLRIRNKLLTDHQLPNKYRPTRDDGRSVATVNNYMRMLLSLFRFAHRNKYIDDDITVDCGYLKKEKPIPDPLTEDEFKRLLIACQNNQSRNMLILSVYTGLRPGELTGLAWEDIDLVKKTIMVRRNVCGPSDFSYPKTGASTDRIISLLEPAFNCLKDQSLYTKMTAPIDVKVKTREFNKYRTDSCTFVFQPSIVSVNGVLTKFYSPGGFSQIWRSLIRRSGVRHRKSYQTRHTYACWMLSAGANPAFIATQMGHSSSKMVHDVYGAWMPENDQDQISLLNQKLNDSVPYVSPSSHNKDNIRFISNS</sequence>
<dbReference type="Gene3D" id="1.10.150.130">
    <property type="match status" value="1"/>
</dbReference>
<dbReference type="InterPro" id="IPR022000">
    <property type="entry name" value="Min27-like_integrase_DNA_bind"/>
</dbReference>
<evidence type="ECO:0000256" key="2">
    <source>
        <dbReference type="ARBA" id="ARBA00023125"/>
    </source>
</evidence>
<dbReference type="RefSeq" id="WP_196563892.1">
    <property type="nucleotide sequence ID" value="NZ_JADSJR010000024.1"/>
</dbReference>
<accession>A0A8I1BN79</accession>
<keyword evidence="1" id="KW-0229">DNA integration</keyword>
<dbReference type="Pfam" id="PF12167">
    <property type="entry name" value="Arm-DNA-bind_2"/>
    <property type="match status" value="1"/>
</dbReference>
<evidence type="ECO:0000256" key="4">
    <source>
        <dbReference type="PROSITE-ProRule" id="PRU01248"/>
    </source>
</evidence>
<dbReference type="InterPro" id="IPR010998">
    <property type="entry name" value="Integrase_recombinase_N"/>
</dbReference>